<comment type="caution">
    <text evidence="2">The sequence shown here is derived from an EMBL/GenBank/DDBJ whole genome shotgun (WGS) entry which is preliminary data.</text>
</comment>
<dbReference type="Pfam" id="PF00078">
    <property type="entry name" value="RVT_1"/>
    <property type="match status" value="1"/>
</dbReference>
<evidence type="ECO:0000259" key="1">
    <source>
        <dbReference type="PROSITE" id="PS50878"/>
    </source>
</evidence>
<dbReference type="EMBL" id="NNAY01003143">
    <property type="protein sequence ID" value="OXU19912.1"/>
    <property type="molecule type" value="Genomic_DNA"/>
</dbReference>
<dbReference type="PANTHER" id="PTHR19446">
    <property type="entry name" value="REVERSE TRANSCRIPTASES"/>
    <property type="match status" value="1"/>
</dbReference>
<name>A0A232ENK8_9HYME</name>
<feature type="domain" description="Reverse transcriptase" evidence="1">
    <location>
        <begin position="177"/>
        <end position="411"/>
    </location>
</feature>
<dbReference type="InterPro" id="IPR036397">
    <property type="entry name" value="RNaseH_sf"/>
</dbReference>
<evidence type="ECO:0000313" key="3">
    <source>
        <dbReference type="Proteomes" id="UP000215335"/>
    </source>
</evidence>
<dbReference type="InterPro" id="IPR043502">
    <property type="entry name" value="DNA/RNA_pol_sf"/>
</dbReference>
<proteinExistence type="predicted"/>
<organism evidence="2 3">
    <name type="scientific">Trichomalopsis sarcophagae</name>
    <dbReference type="NCBI Taxonomy" id="543379"/>
    <lineage>
        <taxon>Eukaryota</taxon>
        <taxon>Metazoa</taxon>
        <taxon>Ecdysozoa</taxon>
        <taxon>Arthropoda</taxon>
        <taxon>Hexapoda</taxon>
        <taxon>Insecta</taxon>
        <taxon>Pterygota</taxon>
        <taxon>Neoptera</taxon>
        <taxon>Endopterygota</taxon>
        <taxon>Hymenoptera</taxon>
        <taxon>Apocrita</taxon>
        <taxon>Proctotrupomorpha</taxon>
        <taxon>Chalcidoidea</taxon>
        <taxon>Pteromalidae</taxon>
        <taxon>Pteromalinae</taxon>
        <taxon>Trichomalopsis</taxon>
    </lineage>
</organism>
<dbReference type="STRING" id="543379.A0A232ENK8"/>
<evidence type="ECO:0000313" key="2">
    <source>
        <dbReference type="EMBL" id="OXU19912.1"/>
    </source>
</evidence>
<dbReference type="InterPro" id="IPR000477">
    <property type="entry name" value="RT_dom"/>
</dbReference>
<keyword evidence="3" id="KW-1185">Reference proteome</keyword>
<dbReference type="GO" id="GO:0071897">
    <property type="term" value="P:DNA biosynthetic process"/>
    <property type="evidence" value="ECO:0007669"/>
    <property type="project" value="UniProtKB-ARBA"/>
</dbReference>
<protein>
    <recommendedName>
        <fullName evidence="1">Reverse transcriptase domain-containing protein</fullName>
    </recommendedName>
</protein>
<gene>
    <name evidence="2" type="ORF">TSAR_001659</name>
</gene>
<dbReference type="PROSITE" id="PS50878">
    <property type="entry name" value="RT_POL"/>
    <property type="match status" value="1"/>
</dbReference>
<dbReference type="SUPFAM" id="SSF56672">
    <property type="entry name" value="DNA/RNA polymerases"/>
    <property type="match status" value="1"/>
</dbReference>
<dbReference type="GO" id="GO:0003676">
    <property type="term" value="F:nucleic acid binding"/>
    <property type="evidence" value="ECO:0007669"/>
    <property type="project" value="InterPro"/>
</dbReference>
<sequence>MFWTFTLISYKLFMKLLDARGKISSLRPYFKGCKGISRDLTKIKSNNFKAFLGTLDPNNSILRNFQFIKNYKNRFYKNTHSDTPISKNSNNSENNPELNNAFKKISSSYVYKNLEITDDHPFSDDPSLSQPITQGEVETAISNSKNRSAPGPDAIPYKVFENFPPSAYALLTKICNLFLSLGRFPDSWSVFNLCFIPKGANKGSRPIALANCSFKTFERIINDHTEIKIAKLRNLNLGVLSLDLKGAYDLVNLEKVLEILTLIHIPPCILRFIKFLINDRETHGYFNRCKFAEGRTNSSLPHGCILSPLLFNIYIHLLTRIINHEVKTLYFADDIIIYCSDLDNINIANILKENLVRITVWLKSLSLQILIPKSKFIIFNDPSISPSEYSLEINNSTISNSKTWKYLGITCDQNLSWENHINSLADNVRRGVAMLPSFGGFGWGIHPQTIANPKFKKKLDVIQNAVIRKPIGSLMTTSINVLHHISDIPTLHIRRIALIHINTKLGFFLKNHSKNVQNDFVNNSSVKFYNFKKQYTDGSKIPNGECEAEVFFPDNPAQQDFTYKLLSNYTIFSCEAFALWQALLLIGNCPFGDFVIFTDLLSSIKALAHCGLNSNMNLFIFSQKNFIQSLTLKL</sequence>
<accession>A0A232ENK8</accession>
<dbReference type="Gene3D" id="3.30.420.10">
    <property type="entry name" value="Ribonuclease H-like superfamily/Ribonuclease H"/>
    <property type="match status" value="1"/>
</dbReference>
<dbReference type="Proteomes" id="UP000215335">
    <property type="component" value="Unassembled WGS sequence"/>
</dbReference>
<dbReference type="AlphaFoldDB" id="A0A232ENK8"/>
<reference evidence="2 3" key="1">
    <citation type="journal article" date="2017" name="Curr. Biol.">
        <title>The Evolution of Venom by Co-option of Single-Copy Genes.</title>
        <authorList>
            <person name="Martinson E.O."/>
            <person name="Mrinalini"/>
            <person name="Kelkar Y.D."/>
            <person name="Chang C.H."/>
            <person name="Werren J.H."/>
        </authorList>
    </citation>
    <scope>NUCLEOTIDE SEQUENCE [LARGE SCALE GENOMIC DNA]</scope>
    <source>
        <strain evidence="2 3">Alberta</strain>
        <tissue evidence="2">Whole body</tissue>
    </source>
</reference>